<dbReference type="EMBL" id="JAASQP010000001">
    <property type="protein sequence ID" value="NIJ23872.1"/>
    <property type="molecule type" value="Genomic_DNA"/>
</dbReference>
<dbReference type="PROSITE" id="PS50911">
    <property type="entry name" value="CHAP"/>
    <property type="match status" value="1"/>
</dbReference>
<dbReference type="InterPro" id="IPR038765">
    <property type="entry name" value="Papain-like_cys_pep_sf"/>
</dbReference>
<evidence type="ECO:0000313" key="4">
    <source>
        <dbReference type="Proteomes" id="UP000788153"/>
    </source>
</evidence>
<feature type="chain" id="PRO_5046875678" evidence="1">
    <location>
        <begin position="27"/>
        <end position="181"/>
    </location>
</feature>
<protein>
    <submittedName>
        <fullName evidence="3">Surface antigen</fullName>
    </submittedName>
</protein>
<sequence>MTFRTLTARFALALSLCLMTLAPAQARSWQCAPYAREISSVKIFGNANTWWSQAAGRYERGNIPKVGAVLSFKSSSRMRLGHVAMVSRIVSDREVLLTHANWSRRGGIERDVRAVDVSDAGDWSSVRVWYGPIGDLGTSANPANGFIYGDGAPTDDEGELAPLIIATAVPAPMGEAMPMPE</sequence>
<reference evidence="3 4" key="1">
    <citation type="submission" date="2020-03" db="EMBL/GenBank/DDBJ databases">
        <title>Genomic Encyclopedia of Type Strains, Phase IV (KMG-IV): sequencing the most valuable type-strain genomes for metagenomic binning, comparative biology and taxonomic classification.</title>
        <authorList>
            <person name="Goeker M."/>
        </authorList>
    </citation>
    <scope>NUCLEOTIDE SEQUENCE [LARGE SCALE GENOMIC DNA]</scope>
    <source>
        <strain evidence="3 4">DSM 22753</strain>
    </source>
</reference>
<evidence type="ECO:0000256" key="1">
    <source>
        <dbReference type="SAM" id="SignalP"/>
    </source>
</evidence>
<dbReference type="RefSeq" id="WP_140231498.1">
    <property type="nucleotide sequence ID" value="NZ_BAAAEV010000002.1"/>
</dbReference>
<feature type="signal peptide" evidence="1">
    <location>
        <begin position="1"/>
        <end position="26"/>
    </location>
</feature>
<dbReference type="SUPFAM" id="SSF54001">
    <property type="entry name" value="Cysteine proteinases"/>
    <property type="match status" value="1"/>
</dbReference>
<proteinExistence type="predicted"/>
<organism evidence="3 4">
    <name type="scientific">Sphingomonas japonica</name>
    <dbReference type="NCBI Taxonomy" id="511662"/>
    <lineage>
        <taxon>Bacteria</taxon>
        <taxon>Pseudomonadati</taxon>
        <taxon>Pseudomonadota</taxon>
        <taxon>Alphaproteobacteria</taxon>
        <taxon>Sphingomonadales</taxon>
        <taxon>Sphingomonadaceae</taxon>
        <taxon>Sphingomonas</taxon>
    </lineage>
</organism>
<dbReference type="Pfam" id="PF05257">
    <property type="entry name" value="CHAP"/>
    <property type="match status" value="1"/>
</dbReference>
<accession>A0ABX0U3E5</accession>
<feature type="domain" description="Peptidase C51" evidence="2">
    <location>
        <begin position="6"/>
        <end position="127"/>
    </location>
</feature>
<dbReference type="Proteomes" id="UP000788153">
    <property type="component" value="Unassembled WGS sequence"/>
</dbReference>
<dbReference type="Gene3D" id="3.90.1720.10">
    <property type="entry name" value="endopeptidase domain like (from Nostoc punctiforme)"/>
    <property type="match status" value="1"/>
</dbReference>
<keyword evidence="1" id="KW-0732">Signal</keyword>
<name>A0ABX0U3E5_9SPHN</name>
<keyword evidence="4" id="KW-1185">Reference proteome</keyword>
<evidence type="ECO:0000259" key="2">
    <source>
        <dbReference type="PROSITE" id="PS50911"/>
    </source>
</evidence>
<comment type="caution">
    <text evidence="3">The sequence shown here is derived from an EMBL/GenBank/DDBJ whole genome shotgun (WGS) entry which is preliminary data.</text>
</comment>
<gene>
    <name evidence="3" type="ORF">FHT01_001414</name>
</gene>
<dbReference type="InterPro" id="IPR007921">
    <property type="entry name" value="CHAP_dom"/>
</dbReference>
<evidence type="ECO:0000313" key="3">
    <source>
        <dbReference type="EMBL" id="NIJ23872.1"/>
    </source>
</evidence>